<dbReference type="GO" id="GO:0005829">
    <property type="term" value="C:cytosol"/>
    <property type="evidence" value="ECO:0007669"/>
    <property type="project" value="TreeGrafter"/>
</dbReference>
<dbReference type="EMBL" id="VNHU01000012">
    <property type="protein sequence ID" value="TYP70475.1"/>
    <property type="molecule type" value="Genomic_DNA"/>
</dbReference>
<keyword evidence="3" id="KW-0057">Aromatic amino acid biosynthesis</keyword>
<keyword evidence="6" id="KW-1185">Reference proteome</keyword>
<dbReference type="PANTHER" id="PTHR21089:SF1">
    <property type="entry name" value="BIFUNCTIONAL 3-DEHYDROQUINATE DEHYDRATASE_SHIKIMATE DEHYDROGENASE, CHLOROPLASTIC"/>
    <property type="match status" value="1"/>
</dbReference>
<evidence type="ECO:0000313" key="6">
    <source>
        <dbReference type="Proteomes" id="UP000324376"/>
    </source>
</evidence>
<feature type="domain" description="Shikimate dehydrogenase substrate binding N-terminal" evidence="4">
    <location>
        <begin position="7"/>
        <end position="87"/>
    </location>
</feature>
<dbReference type="SUPFAM" id="SSF53223">
    <property type="entry name" value="Aminoacid dehydrogenase-like, N-terminal domain"/>
    <property type="match status" value="1"/>
</dbReference>
<dbReference type="CDD" id="cd01065">
    <property type="entry name" value="NAD_bind_Shikimate_DH"/>
    <property type="match status" value="1"/>
</dbReference>
<dbReference type="AlphaFoldDB" id="A0A5S5BTG9"/>
<evidence type="ECO:0000259" key="4">
    <source>
        <dbReference type="Pfam" id="PF08501"/>
    </source>
</evidence>
<dbReference type="RefSeq" id="WP_148783696.1">
    <property type="nucleotide sequence ID" value="NZ_VNHU01000012.1"/>
</dbReference>
<dbReference type="InterPro" id="IPR046346">
    <property type="entry name" value="Aminoacid_DH-like_N_sf"/>
</dbReference>
<dbReference type="Gene3D" id="3.40.50.720">
    <property type="entry name" value="NAD(P)-binding Rossmann-like Domain"/>
    <property type="match status" value="1"/>
</dbReference>
<dbReference type="OrthoDB" id="9792692at2"/>
<dbReference type="GO" id="GO:0019632">
    <property type="term" value="P:shikimate metabolic process"/>
    <property type="evidence" value="ECO:0007669"/>
    <property type="project" value="TreeGrafter"/>
</dbReference>
<dbReference type="GO" id="GO:0050661">
    <property type="term" value="F:NADP binding"/>
    <property type="evidence" value="ECO:0007669"/>
    <property type="project" value="TreeGrafter"/>
</dbReference>
<protein>
    <submittedName>
        <fullName evidence="5">Shikimate dehydrogenase</fullName>
    </submittedName>
</protein>
<name>A0A5S5BTG9_9FLAO</name>
<dbReference type="Pfam" id="PF08501">
    <property type="entry name" value="Shikimate_dh_N"/>
    <property type="match status" value="1"/>
</dbReference>
<dbReference type="PANTHER" id="PTHR21089">
    <property type="entry name" value="SHIKIMATE DEHYDROGENASE"/>
    <property type="match status" value="1"/>
</dbReference>
<comment type="pathway">
    <text evidence="1">Metabolic intermediate biosynthesis; chorismate biosynthesis; chorismate from D-erythrose 4-phosphate and phosphoenolpyruvate: step 4/7.</text>
</comment>
<dbReference type="GO" id="GO:0009073">
    <property type="term" value="P:aromatic amino acid family biosynthetic process"/>
    <property type="evidence" value="ECO:0007669"/>
    <property type="project" value="UniProtKB-KW"/>
</dbReference>
<evidence type="ECO:0000256" key="1">
    <source>
        <dbReference type="ARBA" id="ARBA00004871"/>
    </source>
</evidence>
<keyword evidence="2" id="KW-0560">Oxidoreductase</keyword>
<evidence type="ECO:0000313" key="5">
    <source>
        <dbReference type="EMBL" id="TYP70475.1"/>
    </source>
</evidence>
<evidence type="ECO:0000256" key="2">
    <source>
        <dbReference type="ARBA" id="ARBA00023002"/>
    </source>
</evidence>
<dbReference type="InterPro" id="IPR022893">
    <property type="entry name" value="Shikimate_DH_fam"/>
</dbReference>
<evidence type="ECO:0000256" key="3">
    <source>
        <dbReference type="ARBA" id="ARBA00023141"/>
    </source>
</evidence>
<comment type="caution">
    <text evidence="5">The sequence shown here is derived from an EMBL/GenBank/DDBJ whole genome shotgun (WGS) entry which is preliminary data.</text>
</comment>
<accession>A0A5S5BTG9</accession>
<dbReference type="InterPro" id="IPR013708">
    <property type="entry name" value="Shikimate_DH-bd_N"/>
</dbReference>
<sequence length="244" mass="27280">MAKIFGLIGKNIGYSFSRKYFSEKFNQEKLPFQYDNFDIPNIDNVPQLLTIKNISGFNVTIPYKEAIIPYLDQIDPIAKAIGAVNVVKITKEGKTRGYNSDHYGFLNSLTPHLHPGNTLSAIILGTGGASKAVKYALDTLTISYTVVSRNPSKNQLSYNDIDEETLQRHKLLINTTPLGTSPNIQAAPNLPYAHLTANHILYDLIYNPERTTFLKHGIQKGATVINGKKMLILQAEKSWEIWNS</sequence>
<dbReference type="SUPFAM" id="SSF51735">
    <property type="entry name" value="NAD(P)-binding Rossmann-fold domains"/>
    <property type="match status" value="1"/>
</dbReference>
<proteinExistence type="predicted"/>
<keyword evidence="3" id="KW-0028">Amino-acid biosynthesis</keyword>
<organism evidence="5 6">
    <name type="scientific">Aquimarina intermedia</name>
    <dbReference type="NCBI Taxonomy" id="350814"/>
    <lineage>
        <taxon>Bacteria</taxon>
        <taxon>Pseudomonadati</taxon>
        <taxon>Bacteroidota</taxon>
        <taxon>Flavobacteriia</taxon>
        <taxon>Flavobacteriales</taxon>
        <taxon>Flavobacteriaceae</taxon>
        <taxon>Aquimarina</taxon>
    </lineage>
</organism>
<dbReference type="Gene3D" id="3.40.50.10860">
    <property type="entry name" value="Leucine Dehydrogenase, chain A, domain 1"/>
    <property type="match status" value="1"/>
</dbReference>
<gene>
    <name evidence="5" type="ORF">BD809_11267</name>
</gene>
<dbReference type="GO" id="GO:0004764">
    <property type="term" value="F:shikimate 3-dehydrogenase (NADP+) activity"/>
    <property type="evidence" value="ECO:0007669"/>
    <property type="project" value="InterPro"/>
</dbReference>
<dbReference type="Proteomes" id="UP000324376">
    <property type="component" value="Unassembled WGS sequence"/>
</dbReference>
<reference evidence="5 6" key="1">
    <citation type="submission" date="2019-07" db="EMBL/GenBank/DDBJ databases">
        <title>Genomic Encyclopedia of Archaeal and Bacterial Type Strains, Phase II (KMG-II): from individual species to whole genera.</title>
        <authorList>
            <person name="Goeker M."/>
        </authorList>
    </citation>
    <scope>NUCLEOTIDE SEQUENCE [LARGE SCALE GENOMIC DNA]</scope>
    <source>
        <strain evidence="5 6">DSM 17527</strain>
    </source>
</reference>
<dbReference type="GO" id="GO:0009423">
    <property type="term" value="P:chorismate biosynthetic process"/>
    <property type="evidence" value="ECO:0007669"/>
    <property type="project" value="TreeGrafter"/>
</dbReference>
<dbReference type="InterPro" id="IPR036291">
    <property type="entry name" value="NAD(P)-bd_dom_sf"/>
</dbReference>